<dbReference type="AlphaFoldDB" id="A0A8J8FAL4"/>
<name>A0A8J8FAL4_9BACT</name>
<protein>
    <submittedName>
        <fullName evidence="1">Uncharacterized protein</fullName>
    </submittedName>
</protein>
<evidence type="ECO:0000313" key="2">
    <source>
        <dbReference type="Proteomes" id="UP000598971"/>
    </source>
</evidence>
<gene>
    <name evidence="1" type="ORF">GD597_01135</name>
</gene>
<organism evidence="1 2">
    <name type="scientific">Limnovirga soli</name>
    <dbReference type="NCBI Taxonomy" id="2656915"/>
    <lineage>
        <taxon>Bacteria</taxon>
        <taxon>Pseudomonadati</taxon>
        <taxon>Bacteroidota</taxon>
        <taxon>Chitinophagia</taxon>
        <taxon>Chitinophagales</taxon>
        <taxon>Chitinophagaceae</taxon>
        <taxon>Limnovirga</taxon>
    </lineage>
</organism>
<accession>A0A8J8FAL4</accession>
<dbReference type="EMBL" id="WHPF01000001">
    <property type="protein sequence ID" value="NNV54042.1"/>
    <property type="molecule type" value="Genomic_DNA"/>
</dbReference>
<keyword evidence="2" id="KW-1185">Reference proteome</keyword>
<proteinExistence type="predicted"/>
<evidence type="ECO:0000313" key="1">
    <source>
        <dbReference type="EMBL" id="NNV54042.1"/>
    </source>
</evidence>
<comment type="caution">
    <text evidence="1">The sequence shown here is derived from an EMBL/GenBank/DDBJ whole genome shotgun (WGS) entry which is preliminary data.</text>
</comment>
<sequence length="1141" mass="129086">MALALSCVETNAQVAGLRKKKIIARGMVSVDTLSMVPGTIQLAADSSAYTIDLVNARITWLKALPTDSIVIVYRVFPFKLNAITKRYNYDSIRNNFIATPAYTPKPNTGTSLFNFGKLNYNGSFGRSLSFGNSQDAVFNSQFNLQLNGFLGDSIAIAAAITDNNIPIQPDGTTQQLNEFDRVLLQFSKKTWAINLGDIDLRRKDAYFLNFYKRLQGVSYEQQYQLGKNSNGKTLMSAAVAKGKFARNIFTGAEGNQGPYRLQGNNNELYFIILAGTEKVFVDGIQLQRGEDQDYVINYNTAEITFTPKQLITKDKRIQVEFEYADRNFLNSMLYIANEINIGKRLQLNISAYNNSDAKNSPLNQTLDNAQKKFLSNIGDSIQQAYYPYASIDSFSTGRILYKKIDTLYNGLHDSIYVYSTDKDNARYNLSFADVGANKGNYIPYFNAANGQVFQWVAPVNGVAQGNYEPAAFLVTPKKQQVFSIDANYILNKKMLVKAAFAGSNYDINTFSGKDKNNNRGIAGKLNIERTDSLTTHSGKRLLLNTNAGYEYVNQRFKPVERLRPVEFSRDWGLPLLTNAADEQLPSLGIALMDSKGNSVQYKYNSYIRSDGFKGTRNTIIQNQQLGSIQLSSMFNLTNINTPQDKGFYVRPTINISKVLNHFYHYTIGATYALEHNEINNKKTDSISALSFAFENITAYLRSDASKANRWSFNYFTRSDKLPYGKGLLQSDRSQNFNLQAEFLKNQQHQLRFNVTYRQLNIINSNITTQKADNSILGRAEYLVNEWNGFLKGSLLYELGAGQEPKRNFSYIEVPAGQGQYAWIDYNADDIPQLNEFVLALFADQAKYIRVFTPTTTYIKANYTQFNYSISLLPKALAATMQHVKWKNFITRFMLQSSLQTYTKQIAAGKPLFNPFQGNIADSALLNLNYIVNNTLSFNRFSTRWGMDITNLTNYNKSLLTYGTESTQFKEWVGKLRINFSKAYTFELIQKTGNVNLFTPSFKNRNYEINTQTTEPRITYTSGTLFRLLAGYQYMQKTNSVAYGGEKASIHALNLETRYNTFSNTSITGKFTLSNINFTGQTNTTVSYIMLDALLPGKNYLWNISLTKRLINNLEFTMEYEGRKPGEGRTINIGRASIRALL</sequence>
<reference evidence="1" key="1">
    <citation type="submission" date="2019-10" db="EMBL/GenBank/DDBJ databases">
        <title>Draft genome sequence of Panacibacter sp. KCS-6.</title>
        <authorList>
            <person name="Yim K.J."/>
        </authorList>
    </citation>
    <scope>NUCLEOTIDE SEQUENCE</scope>
    <source>
        <strain evidence="1">KCS-6</strain>
    </source>
</reference>
<dbReference type="Proteomes" id="UP000598971">
    <property type="component" value="Unassembled WGS sequence"/>
</dbReference>